<dbReference type="EMBL" id="SSSN01000009">
    <property type="protein sequence ID" value="THG32522.1"/>
    <property type="molecule type" value="Genomic_DNA"/>
</dbReference>
<feature type="domain" description="HTH tetR-type" evidence="4">
    <location>
        <begin position="10"/>
        <end position="55"/>
    </location>
</feature>
<dbReference type="OrthoDB" id="4567939at2"/>
<accession>A0A4S4FRM5</accession>
<dbReference type="PANTHER" id="PTHR47506">
    <property type="entry name" value="TRANSCRIPTIONAL REGULATORY PROTEIN"/>
    <property type="match status" value="1"/>
</dbReference>
<dbReference type="InterPro" id="IPR001647">
    <property type="entry name" value="HTH_TetR"/>
</dbReference>
<feature type="domain" description="Transcriptional regulator LmrA/YxaF-like C-terminal" evidence="5">
    <location>
        <begin position="76"/>
        <end position="174"/>
    </location>
</feature>
<keyword evidence="2" id="KW-0238">DNA-binding</keyword>
<dbReference type="Gene3D" id="1.10.357.10">
    <property type="entry name" value="Tetracycline Repressor, domain 2"/>
    <property type="match status" value="1"/>
</dbReference>
<sequence length="197" mass="20311">MSVDTRQRMIEATALLLRRGGMSAASFTDVLAASGAARGAIYHHFPDGKVELTREAVVWTGNRVKTNLVTLPGSEPAEVLAEFLDAIRPVVAEAATGVSCAVAAVVLETGQVDRSLTAVASEALQSWVDTLEARLVATGAPAAAAHAVAVLLIVFLEGTQVLCRAAGDMSPFDDGAAAVRAAGSALTLEEKPFEIGV</sequence>
<dbReference type="Pfam" id="PF21993">
    <property type="entry name" value="TetR_C_13_2"/>
    <property type="match status" value="1"/>
</dbReference>
<organism evidence="6 7">
    <name type="scientific">Orlajensenia flava</name>
    <dbReference type="NCBI Taxonomy" id="2565934"/>
    <lineage>
        <taxon>Bacteria</taxon>
        <taxon>Bacillati</taxon>
        <taxon>Actinomycetota</taxon>
        <taxon>Actinomycetes</taxon>
        <taxon>Micrococcales</taxon>
        <taxon>Microbacteriaceae</taxon>
        <taxon>Orlajensenia</taxon>
    </lineage>
</organism>
<evidence type="ECO:0000313" key="6">
    <source>
        <dbReference type="EMBL" id="THG32522.1"/>
    </source>
</evidence>
<keyword evidence="1" id="KW-0805">Transcription regulation</keyword>
<protein>
    <submittedName>
        <fullName evidence="6">TetR/AcrR family transcriptional regulator</fullName>
    </submittedName>
</protein>
<dbReference type="SUPFAM" id="SSF46689">
    <property type="entry name" value="Homeodomain-like"/>
    <property type="match status" value="1"/>
</dbReference>
<dbReference type="PANTHER" id="PTHR47506:SF3">
    <property type="entry name" value="HTH-TYPE TRANSCRIPTIONAL REGULATOR LMRA"/>
    <property type="match status" value="1"/>
</dbReference>
<evidence type="ECO:0000259" key="5">
    <source>
        <dbReference type="Pfam" id="PF21993"/>
    </source>
</evidence>
<name>A0A4S4FRM5_9MICO</name>
<keyword evidence="3" id="KW-0804">Transcription</keyword>
<keyword evidence="7" id="KW-1185">Reference proteome</keyword>
<dbReference type="InterPro" id="IPR054156">
    <property type="entry name" value="YxaF_TetR_C"/>
</dbReference>
<dbReference type="RefSeq" id="WP_136424824.1">
    <property type="nucleotide sequence ID" value="NZ_OZ241748.1"/>
</dbReference>
<dbReference type="SUPFAM" id="SSF48498">
    <property type="entry name" value="Tetracyclin repressor-like, C-terminal domain"/>
    <property type="match status" value="1"/>
</dbReference>
<dbReference type="InterPro" id="IPR036271">
    <property type="entry name" value="Tet_transcr_reg_TetR-rel_C_sf"/>
</dbReference>
<evidence type="ECO:0000259" key="4">
    <source>
        <dbReference type="Pfam" id="PF00440"/>
    </source>
</evidence>
<dbReference type="Pfam" id="PF00440">
    <property type="entry name" value="TetR_N"/>
    <property type="match status" value="1"/>
</dbReference>
<dbReference type="GO" id="GO:0003677">
    <property type="term" value="F:DNA binding"/>
    <property type="evidence" value="ECO:0007669"/>
    <property type="project" value="UniProtKB-KW"/>
</dbReference>
<dbReference type="AlphaFoldDB" id="A0A4S4FRM5"/>
<evidence type="ECO:0000256" key="1">
    <source>
        <dbReference type="ARBA" id="ARBA00023015"/>
    </source>
</evidence>
<comment type="caution">
    <text evidence="6">The sequence shown here is derived from an EMBL/GenBank/DDBJ whole genome shotgun (WGS) entry which is preliminary data.</text>
</comment>
<dbReference type="Proteomes" id="UP000307380">
    <property type="component" value="Unassembled WGS sequence"/>
</dbReference>
<dbReference type="InterPro" id="IPR009057">
    <property type="entry name" value="Homeodomain-like_sf"/>
</dbReference>
<evidence type="ECO:0000256" key="3">
    <source>
        <dbReference type="ARBA" id="ARBA00023163"/>
    </source>
</evidence>
<reference evidence="6 7" key="1">
    <citation type="submission" date="2019-04" db="EMBL/GenBank/DDBJ databases">
        <authorList>
            <person name="Jiang L."/>
        </authorList>
    </citation>
    <scope>NUCLEOTIDE SEQUENCE [LARGE SCALE GENOMIC DNA]</scope>
    <source>
        <strain evidence="6 7">YIM 131861</strain>
    </source>
</reference>
<evidence type="ECO:0000313" key="7">
    <source>
        <dbReference type="Proteomes" id="UP000307380"/>
    </source>
</evidence>
<gene>
    <name evidence="6" type="ORF">E6C70_12245</name>
</gene>
<evidence type="ECO:0000256" key="2">
    <source>
        <dbReference type="ARBA" id="ARBA00023125"/>
    </source>
</evidence>
<proteinExistence type="predicted"/>